<dbReference type="Pfam" id="PF05488">
    <property type="entry name" value="PAAR_motif"/>
    <property type="match status" value="1"/>
</dbReference>
<keyword evidence="2" id="KW-1185">Reference proteome</keyword>
<organism evidence="1 2">
    <name type="scientific">Paracoccus onubensis</name>
    <dbReference type="NCBI Taxonomy" id="1675788"/>
    <lineage>
        <taxon>Bacteria</taxon>
        <taxon>Pseudomonadati</taxon>
        <taxon>Pseudomonadota</taxon>
        <taxon>Alphaproteobacteria</taxon>
        <taxon>Rhodobacterales</taxon>
        <taxon>Paracoccaceae</taxon>
        <taxon>Paracoccus</taxon>
    </lineage>
</organism>
<dbReference type="RefSeq" id="WP_119748978.1">
    <property type="nucleotide sequence ID" value="NZ_QZCG01000007.1"/>
</dbReference>
<evidence type="ECO:0000313" key="1">
    <source>
        <dbReference type="EMBL" id="RJE84928.1"/>
    </source>
</evidence>
<name>A0A418SVM2_9RHOB</name>
<evidence type="ECO:0008006" key="3">
    <source>
        <dbReference type="Google" id="ProtNLM"/>
    </source>
</evidence>
<dbReference type="Proteomes" id="UP000284202">
    <property type="component" value="Unassembled WGS sequence"/>
</dbReference>
<comment type="caution">
    <text evidence="1">The sequence shown here is derived from an EMBL/GenBank/DDBJ whole genome shotgun (WGS) entry which is preliminary data.</text>
</comment>
<protein>
    <recommendedName>
        <fullName evidence="3">PAAR domain-containing protein</fullName>
    </recommendedName>
</protein>
<evidence type="ECO:0000313" key="2">
    <source>
        <dbReference type="Proteomes" id="UP000284202"/>
    </source>
</evidence>
<dbReference type="InterPro" id="IPR008727">
    <property type="entry name" value="PAAR_motif"/>
</dbReference>
<dbReference type="OrthoDB" id="197187at2"/>
<dbReference type="CDD" id="cd14743">
    <property type="entry name" value="PAAR_CT_1"/>
    <property type="match status" value="1"/>
</dbReference>
<sequence length="83" mass="8125">MIVACVGDQHSCPIHGQNTIVEGGSSTVNGRPIARVGDKCACGGVIVEGKSGALSDGKPVAYLGSKTSCGGVISACSGSARFS</sequence>
<accession>A0A418SVM2</accession>
<reference evidence="2" key="1">
    <citation type="submission" date="2018-09" db="EMBL/GenBank/DDBJ databases">
        <title>Acidovorax cavernicola nov. sp. isolated from Gruta de las Maravillas (Aracena, Spain).</title>
        <authorList>
            <person name="Jurado V."/>
            <person name="Gutierrez-Patricio S."/>
            <person name="Gonzalez-Pimentel J.L."/>
            <person name="Miller A.Z."/>
            <person name="Laiz L."/>
            <person name="Saiz-Jimenez C."/>
        </authorList>
    </citation>
    <scope>NUCLEOTIDE SEQUENCE [LARGE SCALE GENOMIC DNA]</scope>
    <source>
        <strain evidence="2">1011MAR3C25</strain>
    </source>
</reference>
<dbReference type="AlphaFoldDB" id="A0A418SVM2"/>
<dbReference type="EMBL" id="QZCG01000007">
    <property type="protein sequence ID" value="RJE84928.1"/>
    <property type="molecule type" value="Genomic_DNA"/>
</dbReference>
<dbReference type="Gene3D" id="2.60.200.60">
    <property type="match status" value="1"/>
</dbReference>
<proteinExistence type="predicted"/>
<gene>
    <name evidence="1" type="ORF">D3P04_11525</name>
</gene>